<comment type="catalytic activity">
    <reaction evidence="9">
        <text>(sulfur carrier)-H + L-cysteine = (sulfur carrier)-SH + L-alanine</text>
        <dbReference type="Rhea" id="RHEA:43892"/>
        <dbReference type="Rhea" id="RHEA-COMP:14737"/>
        <dbReference type="Rhea" id="RHEA-COMP:14739"/>
        <dbReference type="ChEBI" id="CHEBI:29917"/>
        <dbReference type="ChEBI" id="CHEBI:35235"/>
        <dbReference type="ChEBI" id="CHEBI:57972"/>
        <dbReference type="ChEBI" id="CHEBI:64428"/>
        <dbReference type="EC" id="2.8.1.7"/>
    </reaction>
</comment>
<keyword evidence="4" id="KW-0808">Transferase</keyword>
<dbReference type="InterPro" id="IPR016454">
    <property type="entry name" value="Cysteine_dSase"/>
</dbReference>
<protein>
    <recommendedName>
        <fullName evidence="3">cysteine desulfurase</fullName>
        <ecNumber evidence="3">2.8.1.7</ecNumber>
    </recommendedName>
</protein>
<evidence type="ECO:0000256" key="10">
    <source>
        <dbReference type="RuleBase" id="RU004504"/>
    </source>
</evidence>
<sequence>MSGGAPRLGSSADGYLDAAATAPLRPEARAAMIDALDDGAANASSVHQAGHRARSRIDAARSDIATAFAARPSEVIFTSGGTEANNLAIIGLALANPRGRHLVTTPIEHPSVIESCRYLERVFGFSLDFAEVDEVGRVSASSVAALVRSDTALVSVGLANAEVGTVQDLPRIAQIVHASGVLLHTDAVQAAASLPVRFGSATLGVSGAAWPGPGIDAMTIAGHKFGGPQGTGALLVRSGLAVEPLLHGGGQEQGRRAGTENGPALAGFAAAVRAASAEIGSQGVALIESREALIERVLADVPGARLTGDRAERLPGHASFVVDGVSGESLLVALDAAGFAVSSGSACAAGSDDPSPVLLALGFSAELAQTGIRFTLAGPVTAAAIDRIIEVLRAETASAAHRRGSWNGSQ</sequence>
<dbReference type="SUPFAM" id="SSF53383">
    <property type="entry name" value="PLP-dependent transferases"/>
    <property type="match status" value="1"/>
</dbReference>
<dbReference type="InterPro" id="IPR000192">
    <property type="entry name" value="Aminotrans_V_dom"/>
</dbReference>
<evidence type="ECO:0000256" key="1">
    <source>
        <dbReference type="ARBA" id="ARBA00001933"/>
    </source>
</evidence>
<comment type="cofactor">
    <cofactor evidence="1 10">
        <name>pyridoxal 5'-phosphate</name>
        <dbReference type="ChEBI" id="CHEBI:597326"/>
    </cofactor>
</comment>
<dbReference type="PIRSF" id="PIRSF005572">
    <property type="entry name" value="NifS"/>
    <property type="match status" value="1"/>
</dbReference>
<evidence type="ECO:0000313" key="13">
    <source>
        <dbReference type="Proteomes" id="UP001501084"/>
    </source>
</evidence>
<organism evidence="12 13">
    <name type="scientific">Leucobacter alluvii</name>
    <dbReference type="NCBI Taxonomy" id="340321"/>
    <lineage>
        <taxon>Bacteria</taxon>
        <taxon>Bacillati</taxon>
        <taxon>Actinomycetota</taxon>
        <taxon>Actinomycetes</taxon>
        <taxon>Micrococcales</taxon>
        <taxon>Microbacteriaceae</taxon>
        <taxon>Leucobacter</taxon>
    </lineage>
</organism>
<evidence type="ECO:0000256" key="4">
    <source>
        <dbReference type="ARBA" id="ARBA00022679"/>
    </source>
</evidence>
<evidence type="ECO:0000256" key="9">
    <source>
        <dbReference type="ARBA" id="ARBA00050776"/>
    </source>
</evidence>
<dbReference type="EMBL" id="BAAAOP010000001">
    <property type="protein sequence ID" value="GAA2185626.1"/>
    <property type="molecule type" value="Genomic_DNA"/>
</dbReference>
<evidence type="ECO:0000256" key="5">
    <source>
        <dbReference type="ARBA" id="ARBA00022723"/>
    </source>
</evidence>
<keyword evidence="5" id="KW-0479">Metal-binding</keyword>
<comment type="similarity">
    <text evidence="2">Belongs to the class-V pyridoxal-phosphate-dependent aminotransferase family. NifS/IscS subfamily.</text>
</comment>
<dbReference type="InterPro" id="IPR015422">
    <property type="entry name" value="PyrdxlP-dep_Trfase_small"/>
</dbReference>
<keyword evidence="7" id="KW-0408">Iron</keyword>
<accession>A0ABN3B248</accession>
<dbReference type="InterPro" id="IPR020578">
    <property type="entry name" value="Aminotrans_V_PyrdxlP_BS"/>
</dbReference>
<dbReference type="InterPro" id="IPR015421">
    <property type="entry name" value="PyrdxlP-dep_Trfase_major"/>
</dbReference>
<dbReference type="RefSeq" id="WP_346057123.1">
    <property type="nucleotide sequence ID" value="NZ_BAAAOP010000001.1"/>
</dbReference>
<comment type="caution">
    <text evidence="12">The sequence shown here is derived from an EMBL/GenBank/DDBJ whole genome shotgun (WGS) entry which is preliminary data.</text>
</comment>
<evidence type="ECO:0000256" key="7">
    <source>
        <dbReference type="ARBA" id="ARBA00023004"/>
    </source>
</evidence>
<dbReference type="PANTHER" id="PTHR11601">
    <property type="entry name" value="CYSTEINE DESULFURYLASE FAMILY MEMBER"/>
    <property type="match status" value="1"/>
</dbReference>
<evidence type="ECO:0000256" key="6">
    <source>
        <dbReference type="ARBA" id="ARBA00022898"/>
    </source>
</evidence>
<evidence type="ECO:0000256" key="3">
    <source>
        <dbReference type="ARBA" id="ARBA00012239"/>
    </source>
</evidence>
<evidence type="ECO:0000256" key="8">
    <source>
        <dbReference type="ARBA" id="ARBA00023014"/>
    </source>
</evidence>
<keyword evidence="13" id="KW-1185">Reference proteome</keyword>
<dbReference type="Pfam" id="PF00266">
    <property type="entry name" value="Aminotran_5"/>
    <property type="match status" value="1"/>
</dbReference>
<dbReference type="Proteomes" id="UP001501084">
    <property type="component" value="Unassembled WGS sequence"/>
</dbReference>
<dbReference type="EC" id="2.8.1.7" evidence="3"/>
<gene>
    <name evidence="12" type="ORF">GCM10009786_02810</name>
</gene>
<dbReference type="PANTHER" id="PTHR11601:SF34">
    <property type="entry name" value="CYSTEINE DESULFURASE"/>
    <property type="match status" value="1"/>
</dbReference>
<name>A0ABN3B248_9MICO</name>
<dbReference type="Gene3D" id="3.40.640.10">
    <property type="entry name" value="Type I PLP-dependent aspartate aminotransferase-like (Major domain)"/>
    <property type="match status" value="1"/>
</dbReference>
<keyword evidence="8" id="KW-0411">Iron-sulfur</keyword>
<keyword evidence="6" id="KW-0663">Pyridoxal phosphate</keyword>
<feature type="domain" description="Aminotransferase class V" evidence="11">
    <location>
        <begin position="15"/>
        <end position="387"/>
    </location>
</feature>
<proteinExistence type="inferred from homology"/>
<dbReference type="Gene3D" id="3.90.1150.10">
    <property type="entry name" value="Aspartate Aminotransferase, domain 1"/>
    <property type="match status" value="1"/>
</dbReference>
<evidence type="ECO:0000256" key="2">
    <source>
        <dbReference type="ARBA" id="ARBA00006490"/>
    </source>
</evidence>
<dbReference type="InterPro" id="IPR015424">
    <property type="entry name" value="PyrdxlP-dep_Trfase"/>
</dbReference>
<evidence type="ECO:0000313" key="12">
    <source>
        <dbReference type="EMBL" id="GAA2185626.1"/>
    </source>
</evidence>
<reference evidence="12 13" key="1">
    <citation type="journal article" date="2019" name="Int. J. Syst. Evol. Microbiol.">
        <title>The Global Catalogue of Microorganisms (GCM) 10K type strain sequencing project: providing services to taxonomists for standard genome sequencing and annotation.</title>
        <authorList>
            <consortium name="The Broad Institute Genomics Platform"/>
            <consortium name="The Broad Institute Genome Sequencing Center for Infectious Disease"/>
            <person name="Wu L."/>
            <person name="Ma J."/>
        </authorList>
    </citation>
    <scope>NUCLEOTIDE SEQUENCE [LARGE SCALE GENOMIC DNA]</scope>
    <source>
        <strain evidence="12 13">JCM 14919</strain>
    </source>
</reference>
<evidence type="ECO:0000259" key="11">
    <source>
        <dbReference type="Pfam" id="PF00266"/>
    </source>
</evidence>
<dbReference type="Gene3D" id="1.10.260.50">
    <property type="match status" value="1"/>
</dbReference>
<dbReference type="PROSITE" id="PS00595">
    <property type="entry name" value="AA_TRANSFER_CLASS_5"/>
    <property type="match status" value="1"/>
</dbReference>